<proteinExistence type="predicted"/>
<organism evidence="1">
    <name type="scientific">uncultured Caudovirales phage</name>
    <dbReference type="NCBI Taxonomy" id="2100421"/>
    <lineage>
        <taxon>Viruses</taxon>
        <taxon>Duplodnaviria</taxon>
        <taxon>Heunggongvirae</taxon>
        <taxon>Uroviricota</taxon>
        <taxon>Caudoviricetes</taxon>
        <taxon>Peduoviridae</taxon>
        <taxon>Maltschvirus</taxon>
        <taxon>Maltschvirus maltsch</taxon>
    </lineage>
</organism>
<sequence length="70" mass="8072">MIVVLLTPEQAEQLKGQLYAPDSYFNPIQDANDNWIISTQEQDQCSIDWVKELPLIEYIPKPTPNLLDNI</sequence>
<gene>
    <name evidence="3" type="ORF">UFOVP1307_217</name>
    <name evidence="1" type="ORF">UFOVP651_129</name>
    <name evidence="2" type="ORF">UFOVP902_208</name>
</gene>
<dbReference type="EMBL" id="LR796625">
    <property type="protein sequence ID" value="CAB4155234.1"/>
    <property type="molecule type" value="Genomic_DNA"/>
</dbReference>
<protein>
    <submittedName>
        <fullName evidence="1">Uncharacterized protein</fullName>
    </submittedName>
</protein>
<dbReference type="EMBL" id="LR796859">
    <property type="protein sequence ID" value="CAB4171147.1"/>
    <property type="molecule type" value="Genomic_DNA"/>
</dbReference>
<evidence type="ECO:0000313" key="2">
    <source>
        <dbReference type="EMBL" id="CAB4171147.1"/>
    </source>
</evidence>
<evidence type="ECO:0000313" key="1">
    <source>
        <dbReference type="EMBL" id="CAB4155234.1"/>
    </source>
</evidence>
<accession>A0A6J5NIN9</accession>
<evidence type="ECO:0000313" key="3">
    <source>
        <dbReference type="EMBL" id="CAB4198694.1"/>
    </source>
</evidence>
<name>A0A6J5NIN9_9CAUD</name>
<dbReference type="EMBL" id="LR797270">
    <property type="protein sequence ID" value="CAB4198694.1"/>
    <property type="molecule type" value="Genomic_DNA"/>
</dbReference>
<reference evidence="1" key="1">
    <citation type="submission" date="2020-04" db="EMBL/GenBank/DDBJ databases">
        <authorList>
            <person name="Chiriac C."/>
            <person name="Salcher M."/>
            <person name="Ghai R."/>
            <person name="Kavagutti S V."/>
        </authorList>
    </citation>
    <scope>NUCLEOTIDE SEQUENCE</scope>
</reference>